<protein>
    <recommendedName>
        <fullName evidence="4">Tetratricopeptide repeat protein</fullName>
    </recommendedName>
</protein>
<evidence type="ECO:0000313" key="2">
    <source>
        <dbReference type="EMBL" id="MBO8458072.1"/>
    </source>
</evidence>
<gene>
    <name evidence="2" type="ORF">IAA81_07575</name>
</gene>
<proteinExistence type="predicted"/>
<feature type="chain" id="PRO_5039699335" description="Tetratricopeptide repeat protein" evidence="1">
    <location>
        <begin position="22"/>
        <end position="395"/>
    </location>
</feature>
<name>A0A9D9N2L4_9SPIR</name>
<evidence type="ECO:0000256" key="1">
    <source>
        <dbReference type="SAM" id="SignalP"/>
    </source>
</evidence>
<accession>A0A9D9N2L4</accession>
<dbReference type="AlphaFoldDB" id="A0A9D9N2L4"/>
<sequence length="395" mass="44397">MKNIKFLLFFVFFQAALFAQNSDGAKKNELSNISGLTASVKGNSIYLSWNNSLPSEPVVILRDNRQIKDLSTAVPIYTQDGETCEFYDRTPLTTEAYYAVISKSDMDLKTGVFVENQNSLKDAVFIQPPYPEKPAVITEIKAVERDDSVIISYKSDSKNRRLVLYRSVNPLTDSSSLVNSVIIGIFNDEGTPIVDYPVPGIPCYYGLIDEESVRTGNVSFIPGSNTTKDYIMISGSIGENTVPNIARNIPLPFLTLSDDADIPPKELSDEAVSALEPLLNSVADEEVFIPELYIFPNELIEKTSGEDYTLQSIVNSYLKNQQWNNAEKELSAFLSLRRNEDTVGRTNFYLGETAFFKGEYERALMFFLTSKKTYFEKSQEWIQYTLNALTKSKKG</sequence>
<evidence type="ECO:0008006" key="4">
    <source>
        <dbReference type="Google" id="ProtNLM"/>
    </source>
</evidence>
<evidence type="ECO:0000313" key="3">
    <source>
        <dbReference type="Proteomes" id="UP000823638"/>
    </source>
</evidence>
<keyword evidence="1" id="KW-0732">Signal</keyword>
<dbReference type="Proteomes" id="UP000823638">
    <property type="component" value="Unassembled WGS sequence"/>
</dbReference>
<feature type="signal peptide" evidence="1">
    <location>
        <begin position="1"/>
        <end position="21"/>
    </location>
</feature>
<organism evidence="2 3">
    <name type="scientific">Candidatus Gallitreponema excrementavium</name>
    <dbReference type="NCBI Taxonomy" id="2840840"/>
    <lineage>
        <taxon>Bacteria</taxon>
        <taxon>Pseudomonadati</taxon>
        <taxon>Spirochaetota</taxon>
        <taxon>Spirochaetia</taxon>
        <taxon>Spirochaetales</taxon>
        <taxon>Candidatus Gallitreponema</taxon>
    </lineage>
</organism>
<reference evidence="2" key="1">
    <citation type="submission" date="2020-10" db="EMBL/GenBank/DDBJ databases">
        <authorList>
            <person name="Gilroy R."/>
        </authorList>
    </citation>
    <scope>NUCLEOTIDE SEQUENCE</scope>
    <source>
        <strain evidence="2">10532</strain>
    </source>
</reference>
<reference evidence="2" key="2">
    <citation type="journal article" date="2021" name="PeerJ">
        <title>Extensive microbial diversity within the chicken gut microbiome revealed by metagenomics and culture.</title>
        <authorList>
            <person name="Gilroy R."/>
            <person name="Ravi A."/>
            <person name="Getino M."/>
            <person name="Pursley I."/>
            <person name="Horton D.L."/>
            <person name="Alikhan N.F."/>
            <person name="Baker D."/>
            <person name="Gharbi K."/>
            <person name="Hall N."/>
            <person name="Watson M."/>
            <person name="Adriaenssens E.M."/>
            <person name="Foster-Nyarko E."/>
            <person name="Jarju S."/>
            <person name="Secka A."/>
            <person name="Antonio M."/>
            <person name="Oren A."/>
            <person name="Chaudhuri R.R."/>
            <person name="La Ragione R."/>
            <person name="Hildebrand F."/>
            <person name="Pallen M.J."/>
        </authorList>
    </citation>
    <scope>NUCLEOTIDE SEQUENCE</scope>
    <source>
        <strain evidence="2">10532</strain>
    </source>
</reference>
<dbReference type="InterPro" id="IPR011990">
    <property type="entry name" value="TPR-like_helical_dom_sf"/>
</dbReference>
<comment type="caution">
    <text evidence="2">The sequence shown here is derived from an EMBL/GenBank/DDBJ whole genome shotgun (WGS) entry which is preliminary data.</text>
</comment>
<dbReference type="Gene3D" id="1.25.40.10">
    <property type="entry name" value="Tetratricopeptide repeat domain"/>
    <property type="match status" value="1"/>
</dbReference>
<dbReference type="EMBL" id="JADIMM010000085">
    <property type="protein sequence ID" value="MBO8458072.1"/>
    <property type="molecule type" value="Genomic_DNA"/>
</dbReference>